<dbReference type="NCBIfam" id="TIGR00277">
    <property type="entry name" value="HDIG"/>
    <property type="match status" value="1"/>
</dbReference>
<dbReference type="NCBIfam" id="TIGR00295">
    <property type="entry name" value="TIGR00295 family protein"/>
    <property type="match status" value="1"/>
</dbReference>
<dbReference type="EMBL" id="CP013015">
    <property type="protein sequence ID" value="AMM39953.1"/>
    <property type="molecule type" value="Genomic_DNA"/>
</dbReference>
<dbReference type="Pfam" id="PF01966">
    <property type="entry name" value="HD"/>
    <property type="match status" value="1"/>
</dbReference>
<organism evidence="2 3">
    <name type="scientific">Desulfofervidus auxilii</name>
    <dbReference type="NCBI Taxonomy" id="1621989"/>
    <lineage>
        <taxon>Bacteria</taxon>
        <taxon>Pseudomonadati</taxon>
        <taxon>Thermodesulfobacteriota</taxon>
        <taxon>Candidatus Desulfofervidia</taxon>
        <taxon>Candidatus Desulfofervidales</taxon>
        <taxon>Candidatus Desulfofervidaceae</taxon>
        <taxon>Candidatus Desulfofervidus</taxon>
    </lineage>
</organism>
<dbReference type="Proteomes" id="UP000070560">
    <property type="component" value="Chromosome"/>
</dbReference>
<gene>
    <name evidence="2" type="ORF">HS1_000147</name>
</gene>
<dbReference type="SMART" id="SM00471">
    <property type="entry name" value="HDc"/>
    <property type="match status" value="1"/>
</dbReference>
<dbReference type="InterPro" id="IPR006674">
    <property type="entry name" value="HD_domain"/>
</dbReference>
<dbReference type="InterPro" id="IPR003607">
    <property type="entry name" value="HD/PDEase_dom"/>
</dbReference>
<name>A0A7U4QIF6_DESA2</name>
<keyword evidence="3" id="KW-1185">Reference proteome</keyword>
<dbReference type="RefSeq" id="WP_245670000.1">
    <property type="nucleotide sequence ID" value="NZ_CP013015.1"/>
</dbReference>
<reference evidence="2 3" key="1">
    <citation type="submission" date="2015-10" db="EMBL/GenBank/DDBJ databases">
        <title>Candidatus Desulfofervidus auxilii, a hydrogenotrophic sulfate-reducing bacterium involved in the thermophilic anaerobic oxidation of methane.</title>
        <authorList>
            <person name="Krukenberg V."/>
            <person name="Richter M."/>
            <person name="Wegener G."/>
        </authorList>
    </citation>
    <scope>NUCLEOTIDE SEQUENCE [LARGE SCALE GENOMIC DNA]</scope>
    <source>
        <strain evidence="2 3">HS1</strain>
    </source>
</reference>
<dbReference type="AlphaFoldDB" id="A0A7U4QIF6"/>
<dbReference type="InterPro" id="IPR004454">
    <property type="entry name" value="HD-related"/>
</dbReference>
<dbReference type="PANTHER" id="PTHR38659:SF2">
    <property type="entry name" value="HDIG DOMAIN PROTEIN"/>
    <property type="match status" value="1"/>
</dbReference>
<dbReference type="KEGG" id="daw:HS1_000147"/>
<dbReference type="InterPro" id="IPR006675">
    <property type="entry name" value="HDIG_dom"/>
</dbReference>
<evidence type="ECO:0000313" key="2">
    <source>
        <dbReference type="EMBL" id="AMM39953.1"/>
    </source>
</evidence>
<protein>
    <submittedName>
        <fullName evidence="2">HD-related protein</fullName>
    </submittedName>
</protein>
<feature type="domain" description="HD/PDEase" evidence="1">
    <location>
        <begin position="22"/>
        <end position="147"/>
    </location>
</feature>
<dbReference type="Gene3D" id="1.10.3210.10">
    <property type="entry name" value="Hypothetical protein af1432"/>
    <property type="match status" value="1"/>
</dbReference>
<proteinExistence type="predicted"/>
<evidence type="ECO:0000313" key="3">
    <source>
        <dbReference type="Proteomes" id="UP000070560"/>
    </source>
</evidence>
<accession>A0A7U4QIF6</accession>
<dbReference type="PANTHER" id="PTHR38659">
    <property type="entry name" value="METAL-DEPENDENT PHOSPHOHYDROLASE"/>
    <property type="match status" value="1"/>
</dbReference>
<dbReference type="CDD" id="cd00077">
    <property type="entry name" value="HDc"/>
    <property type="match status" value="1"/>
</dbReference>
<dbReference type="SUPFAM" id="SSF109604">
    <property type="entry name" value="HD-domain/PDEase-like"/>
    <property type="match status" value="1"/>
</dbReference>
<evidence type="ECO:0000259" key="1">
    <source>
        <dbReference type="SMART" id="SM00471"/>
    </source>
</evidence>
<sequence length="197" mass="23099">METLNKTDIPADVFKIWEKYSLKENIRKHCIKVMEVALKIAQHVKVNKEIDIEAIKIGALLHDIGWAVTNNPFEHFIEGAKILEKEGFSEKIVLIVERHFGSGLSKEEARKLGLPERNYLPLSLEEKIVCYADNLVEGNKERSFEQYLNWLSKIEEKSPELKWLVEKTEERAKRLRDELDYNFKTTFCRYPKSAIDF</sequence>